<dbReference type="EC" id="3.1.1.61" evidence="2"/>
<evidence type="ECO:0000256" key="1">
    <source>
        <dbReference type="ARBA" id="ARBA00022801"/>
    </source>
</evidence>
<keyword evidence="1 4" id="KW-0378">Hydrolase</keyword>
<sequence>MPEAALLIADPNSMRRSNVLRRYQEATSKAPSSAATLSEVYRLMERDMPTVIAVAAEMAALRDFAPLADVAQMIGARVIVYGTGALDHDSAAERVPHEDALIEMLTGSRQTSPAPSKPLKIAPAAVAAMARSEQAVRHIICLGASTGGVSALEAVLQSFDASCPPTVVVQHIRPVFAEGLIRRLDQALSPRVVAATDGAPLVRGTVYVAAAPDQHVGISSRGGLRLRLLSLDPVSGHRPSVDVLFHEAAAVAPRVQVSAALLTGMGADGADGMVALRSAGARTVAQDQQTSVVWGMPRVAVERGGAQQVLPLDQIARALLRDDAVGGQAT</sequence>
<gene>
    <name evidence="6" type="ORF">SAMN05660710_02905</name>
</gene>
<feature type="active site" evidence="4">
    <location>
        <position position="268"/>
    </location>
</feature>
<dbReference type="PANTHER" id="PTHR42872:SF6">
    <property type="entry name" value="PROTEIN-GLUTAMATE METHYLESTERASE_PROTEIN-GLUTAMINE GLUTAMINASE"/>
    <property type="match status" value="1"/>
</dbReference>
<feature type="domain" description="CheB-type methylesterase" evidence="5">
    <location>
        <begin position="133"/>
        <end position="326"/>
    </location>
</feature>
<dbReference type="Proteomes" id="UP000199502">
    <property type="component" value="Unassembled WGS sequence"/>
</dbReference>
<dbReference type="STRING" id="336292.SAMN05660710_02905"/>
<dbReference type="GO" id="GO:0008984">
    <property type="term" value="F:protein-glutamate methylesterase activity"/>
    <property type="evidence" value="ECO:0007669"/>
    <property type="project" value="UniProtKB-EC"/>
</dbReference>
<proteinExistence type="predicted"/>
<dbReference type="EMBL" id="FMVT01000010">
    <property type="protein sequence ID" value="SCY81557.1"/>
    <property type="molecule type" value="Genomic_DNA"/>
</dbReference>
<evidence type="ECO:0000256" key="3">
    <source>
        <dbReference type="ARBA" id="ARBA00048267"/>
    </source>
</evidence>
<dbReference type="InterPro" id="IPR000673">
    <property type="entry name" value="Sig_transdc_resp-reg_Me-estase"/>
</dbReference>
<keyword evidence="7" id="KW-1185">Reference proteome</keyword>
<dbReference type="Pfam" id="PF01339">
    <property type="entry name" value="CheB_methylest"/>
    <property type="match status" value="1"/>
</dbReference>
<protein>
    <recommendedName>
        <fullName evidence="2">protein-glutamate methylesterase</fullName>
        <ecNumber evidence="2">3.1.1.61</ecNumber>
    </recommendedName>
</protein>
<dbReference type="SUPFAM" id="SSF52738">
    <property type="entry name" value="Methylesterase CheB, C-terminal domain"/>
    <property type="match status" value="1"/>
</dbReference>
<dbReference type="InterPro" id="IPR035909">
    <property type="entry name" value="CheB_C"/>
</dbReference>
<dbReference type="GO" id="GO:0005737">
    <property type="term" value="C:cytoplasm"/>
    <property type="evidence" value="ECO:0007669"/>
    <property type="project" value="InterPro"/>
</dbReference>
<keyword evidence="4" id="KW-0145">Chemotaxis</keyword>
<dbReference type="GO" id="GO:0006935">
    <property type="term" value="P:chemotaxis"/>
    <property type="evidence" value="ECO:0007669"/>
    <property type="project" value="UniProtKB-UniRule"/>
</dbReference>
<dbReference type="Gene3D" id="3.40.50.180">
    <property type="entry name" value="Methylesterase CheB, C-terminal domain"/>
    <property type="match status" value="1"/>
</dbReference>
<dbReference type="CDD" id="cd16432">
    <property type="entry name" value="CheB_Rec"/>
    <property type="match status" value="1"/>
</dbReference>
<dbReference type="GO" id="GO:0000156">
    <property type="term" value="F:phosphorelay response regulator activity"/>
    <property type="evidence" value="ECO:0007669"/>
    <property type="project" value="InterPro"/>
</dbReference>
<feature type="active site" evidence="4">
    <location>
        <position position="171"/>
    </location>
</feature>
<evidence type="ECO:0000313" key="6">
    <source>
        <dbReference type="EMBL" id="SCY81557.1"/>
    </source>
</evidence>
<organism evidence="6 7">
    <name type="scientific">Paracoccus tibetensis</name>
    <dbReference type="NCBI Taxonomy" id="336292"/>
    <lineage>
        <taxon>Bacteria</taxon>
        <taxon>Pseudomonadati</taxon>
        <taxon>Pseudomonadota</taxon>
        <taxon>Alphaproteobacteria</taxon>
        <taxon>Rhodobacterales</taxon>
        <taxon>Paracoccaceae</taxon>
        <taxon>Paracoccus</taxon>
    </lineage>
</organism>
<evidence type="ECO:0000256" key="2">
    <source>
        <dbReference type="ARBA" id="ARBA00039140"/>
    </source>
</evidence>
<accession>A0A1G5IZW6</accession>
<reference evidence="6 7" key="1">
    <citation type="submission" date="2016-10" db="EMBL/GenBank/DDBJ databases">
        <authorList>
            <person name="de Groot N.N."/>
        </authorList>
    </citation>
    <scope>NUCLEOTIDE SEQUENCE [LARGE SCALE GENOMIC DNA]</scope>
    <source>
        <strain evidence="6 7">CGMCC 1.8925</strain>
    </source>
</reference>
<dbReference type="PANTHER" id="PTHR42872">
    <property type="entry name" value="PROTEIN-GLUTAMATE METHYLESTERASE/PROTEIN-GLUTAMINE GLUTAMINASE"/>
    <property type="match status" value="1"/>
</dbReference>
<evidence type="ECO:0000313" key="7">
    <source>
        <dbReference type="Proteomes" id="UP000199502"/>
    </source>
</evidence>
<comment type="catalytic activity">
    <reaction evidence="3">
        <text>[protein]-L-glutamate 5-O-methyl ester + H2O = L-glutamyl-[protein] + methanol + H(+)</text>
        <dbReference type="Rhea" id="RHEA:23236"/>
        <dbReference type="Rhea" id="RHEA-COMP:10208"/>
        <dbReference type="Rhea" id="RHEA-COMP:10311"/>
        <dbReference type="ChEBI" id="CHEBI:15377"/>
        <dbReference type="ChEBI" id="CHEBI:15378"/>
        <dbReference type="ChEBI" id="CHEBI:17790"/>
        <dbReference type="ChEBI" id="CHEBI:29973"/>
        <dbReference type="ChEBI" id="CHEBI:82795"/>
        <dbReference type="EC" id="3.1.1.61"/>
    </reaction>
</comment>
<feature type="active site" evidence="4">
    <location>
        <position position="145"/>
    </location>
</feature>
<evidence type="ECO:0000259" key="5">
    <source>
        <dbReference type="PROSITE" id="PS50122"/>
    </source>
</evidence>
<evidence type="ECO:0000256" key="4">
    <source>
        <dbReference type="PROSITE-ProRule" id="PRU00050"/>
    </source>
</evidence>
<dbReference type="AlphaFoldDB" id="A0A1G5IZW6"/>
<name>A0A1G5IZW6_9RHOB</name>
<dbReference type="PROSITE" id="PS50122">
    <property type="entry name" value="CHEB"/>
    <property type="match status" value="1"/>
</dbReference>